<evidence type="ECO:0000256" key="4">
    <source>
        <dbReference type="PROSITE-ProRule" id="PRU00236"/>
    </source>
</evidence>
<dbReference type="InterPro" id="IPR003000">
    <property type="entry name" value="Sirtuin"/>
</dbReference>
<proteinExistence type="predicted"/>
<dbReference type="EC" id="2.3.1.286" evidence="1"/>
<dbReference type="STRING" id="1384049.CD29_19640"/>
<gene>
    <name evidence="6" type="ORF">CD29_19640</name>
</gene>
<dbReference type="OrthoDB" id="9800582at2"/>
<comment type="caution">
    <text evidence="6">The sequence shown here is derived from an EMBL/GenBank/DDBJ whole genome shotgun (WGS) entry which is preliminary data.</text>
</comment>
<keyword evidence="2" id="KW-0808">Transferase</keyword>
<dbReference type="Gene3D" id="3.40.50.1220">
    <property type="entry name" value="TPP-binding domain"/>
    <property type="match status" value="1"/>
</dbReference>
<dbReference type="AlphaFoldDB" id="A0A0A3HME5"/>
<dbReference type="GO" id="GO:0017136">
    <property type="term" value="F:histone deacetylase activity, NAD-dependent"/>
    <property type="evidence" value="ECO:0007669"/>
    <property type="project" value="TreeGrafter"/>
</dbReference>
<evidence type="ECO:0000256" key="3">
    <source>
        <dbReference type="ARBA" id="ARBA00023027"/>
    </source>
</evidence>
<evidence type="ECO:0000256" key="1">
    <source>
        <dbReference type="ARBA" id="ARBA00012928"/>
    </source>
</evidence>
<dbReference type="InterPro" id="IPR029035">
    <property type="entry name" value="DHS-like_NAD/FAD-binding_dom"/>
</dbReference>
<dbReference type="InterPro" id="IPR026590">
    <property type="entry name" value="Ssirtuin_cat_dom"/>
</dbReference>
<name>A0A0A3HME5_9BACL</name>
<evidence type="ECO:0000256" key="2">
    <source>
        <dbReference type="ARBA" id="ARBA00022679"/>
    </source>
</evidence>
<sequence length="507" mass="57631">MNRSVLKVLDDFYRKNFVEGEIVPSEDGNYKILNSHYKNKFGTFILCEKMLEQKDLKPGSSWNIVKGILVNSGNPYEIIGTIHIPGYTNTSGFFVRNHIEDEIVGLSYSETWEVIYKYGARNAEASRSLFPPLETTIINTNKELPPFTSAYWKTPVFNKDGGFYAQLSNLVLREVENAIVGLDAKERVGTFEPAVVQITDPSIASVEVKEVEHPYENLEVYYSAEVTPKISIPIMDDVLKDLKKIAQFIATSEKIVVLTGSGISSGSGIQDYKKVEESLWKKDPFTMADLNNKVFANEPESFWNSFYIFMKHLLHNFTPIHSHESLATTIKAISTNDDHLFFVWLEKQLNKEVTIVTQNVDGLHQKAGSKKVVEYHGNIFECICPSCNSSYKLVNVFTANGLPRCRCGAILRPNVVFFGDEVHYQKQSIEEVKQADLIIVMGTTLKTFPFNELVYHKNEDANLILINEFHVEIEVDFDVVALGDITDICHKLWEEINQIDSSFYKKI</sequence>
<dbReference type="RefSeq" id="WP_036190448.1">
    <property type="nucleotide sequence ID" value="NZ_AVDA01000047.1"/>
</dbReference>
<dbReference type="Proteomes" id="UP000030416">
    <property type="component" value="Unassembled WGS sequence"/>
</dbReference>
<dbReference type="PANTHER" id="PTHR11085:SF4">
    <property type="entry name" value="NAD-DEPENDENT PROTEIN DEACYLASE"/>
    <property type="match status" value="1"/>
</dbReference>
<dbReference type="PANTHER" id="PTHR11085">
    <property type="entry name" value="NAD-DEPENDENT PROTEIN DEACYLASE SIRTUIN-5, MITOCHONDRIAL-RELATED"/>
    <property type="match status" value="1"/>
</dbReference>
<accession>A0A0A3HME5</accession>
<evidence type="ECO:0000313" key="7">
    <source>
        <dbReference type="Proteomes" id="UP000030416"/>
    </source>
</evidence>
<protein>
    <recommendedName>
        <fullName evidence="1">protein acetyllysine N-acetyltransferase</fullName>
        <ecNumber evidence="1">2.3.1.286</ecNumber>
    </recommendedName>
</protein>
<keyword evidence="7" id="KW-1185">Reference proteome</keyword>
<dbReference type="PROSITE" id="PS50305">
    <property type="entry name" value="SIRTUIN"/>
    <property type="match status" value="1"/>
</dbReference>
<dbReference type="InterPro" id="IPR026591">
    <property type="entry name" value="Sirtuin_cat_small_dom_sf"/>
</dbReference>
<keyword evidence="4" id="KW-0862">Zinc</keyword>
<organism evidence="6 7">
    <name type="scientific">Ureibacillus manganicus DSM 26584</name>
    <dbReference type="NCBI Taxonomy" id="1384049"/>
    <lineage>
        <taxon>Bacteria</taxon>
        <taxon>Bacillati</taxon>
        <taxon>Bacillota</taxon>
        <taxon>Bacilli</taxon>
        <taxon>Bacillales</taxon>
        <taxon>Caryophanaceae</taxon>
        <taxon>Ureibacillus</taxon>
    </lineage>
</organism>
<evidence type="ECO:0000313" key="6">
    <source>
        <dbReference type="EMBL" id="KGR73554.1"/>
    </source>
</evidence>
<keyword evidence="3" id="KW-0520">NAD</keyword>
<feature type="active site" description="Proton acceptor" evidence="4">
    <location>
        <position position="376"/>
    </location>
</feature>
<evidence type="ECO:0000259" key="5">
    <source>
        <dbReference type="PROSITE" id="PS50305"/>
    </source>
</evidence>
<dbReference type="Pfam" id="PF02146">
    <property type="entry name" value="SIR2"/>
    <property type="match status" value="1"/>
</dbReference>
<dbReference type="GO" id="GO:0070403">
    <property type="term" value="F:NAD+ binding"/>
    <property type="evidence" value="ECO:0007669"/>
    <property type="project" value="InterPro"/>
</dbReference>
<feature type="binding site" evidence="4">
    <location>
        <position position="407"/>
    </location>
    <ligand>
        <name>Zn(2+)</name>
        <dbReference type="ChEBI" id="CHEBI:29105"/>
    </ligand>
</feature>
<feature type="binding site" evidence="4">
    <location>
        <position position="405"/>
    </location>
    <ligand>
        <name>Zn(2+)</name>
        <dbReference type="ChEBI" id="CHEBI:29105"/>
    </ligand>
</feature>
<dbReference type="eggNOG" id="COG0846">
    <property type="taxonomic scope" value="Bacteria"/>
</dbReference>
<feature type="binding site" evidence="4">
    <location>
        <position position="387"/>
    </location>
    <ligand>
        <name>Zn(2+)</name>
        <dbReference type="ChEBI" id="CHEBI:29105"/>
    </ligand>
</feature>
<feature type="binding site" evidence="4">
    <location>
        <position position="384"/>
    </location>
    <ligand>
        <name>Zn(2+)</name>
        <dbReference type="ChEBI" id="CHEBI:29105"/>
    </ligand>
</feature>
<reference evidence="6 7" key="1">
    <citation type="submission" date="2014-02" db="EMBL/GenBank/DDBJ databases">
        <title>Draft genome sequence of Lysinibacillus manganicus DSM 26584T.</title>
        <authorList>
            <person name="Zhang F."/>
            <person name="Wang G."/>
            <person name="Zhang L."/>
        </authorList>
    </citation>
    <scope>NUCLEOTIDE SEQUENCE [LARGE SCALE GENOMIC DNA]</scope>
    <source>
        <strain evidence="6 7">DSM 26584</strain>
    </source>
</reference>
<feature type="domain" description="Deacetylase sirtuin-type" evidence="5">
    <location>
        <begin position="235"/>
        <end position="502"/>
    </location>
</feature>
<dbReference type="SUPFAM" id="SSF52467">
    <property type="entry name" value="DHS-like NAD/FAD-binding domain"/>
    <property type="match status" value="1"/>
</dbReference>
<dbReference type="GO" id="GO:0046872">
    <property type="term" value="F:metal ion binding"/>
    <property type="evidence" value="ECO:0007669"/>
    <property type="project" value="UniProtKB-KW"/>
</dbReference>
<keyword evidence="4" id="KW-0479">Metal-binding</keyword>
<dbReference type="Gene3D" id="3.30.1600.10">
    <property type="entry name" value="SIR2/SIRT2 'Small Domain"/>
    <property type="match status" value="1"/>
</dbReference>
<dbReference type="EMBL" id="JPVN01000047">
    <property type="protein sequence ID" value="KGR73554.1"/>
    <property type="molecule type" value="Genomic_DNA"/>
</dbReference>
<dbReference type="InterPro" id="IPR050134">
    <property type="entry name" value="NAD-dep_sirtuin_deacylases"/>
</dbReference>